<evidence type="ECO:0000313" key="3">
    <source>
        <dbReference type="Proteomes" id="UP001303115"/>
    </source>
</evidence>
<keyword evidence="3" id="KW-1185">Reference proteome</keyword>
<dbReference type="Pfam" id="PF06293">
    <property type="entry name" value="Kdo"/>
    <property type="match status" value="1"/>
</dbReference>
<protein>
    <submittedName>
        <fullName evidence="2">Serine/threonine-protein kinase</fullName>
    </submittedName>
</protein>
<comment type="caution">
    <text evidence="2">The sequence shown here is derived from an EMBL/GenBank/DDBJ whole genome shotgun (WGS) entry which is preliminary data.</text>
</comment>
<dbReference type="SUPFAM" id="SSF56112">
    <property type="entry name" value="Protein kinase-like (PK-like)"/>
    <property type="match status" value="1"/>
</dbReference>
<feature type="domain" description="Protein kinase" evidence="1">
    <location>
        <begin position="1"/>
        <end position="164"/>
    </location>
</feature>
<proteinExistence type="predicted"/>
<dbReference type="GO" id="GO:0004672">
    <property type="term" value="F:protein kinase activity"/>
    <property type="evidence" value="ECO:0007669"/>
    <property type="project" value="InterPro"/>
</dbReference>
<sequence length="164" mass="18473">MAHVVGLGSIILPDLAPIRYLGCRIRRGRITAIVLESLKWTLYSYAHERPSKFVGLDKEAFLAGVESAFKYLHSLGLAHNDINPHNIMMGETDDGGVCSPVLIDFDSCGLFGEQTHTGRTRGFADAEDVEEFVSLKRHDEFSLGRLREWWDEEHEPKEVDADED</sequence>
<dbReference type="GO" id="GO:0005524">
    <property type="term" value="F:ATP binding"/>
    <property type="evidence" value="ECO:0007669"/>
    <property type="project" value="InterPro"/>
</dbReference>
<keyword evidence="2" id="KW-0808">Transferase</keyword>
<accession>A0AAN6PSQ0</accession>
<dbReference type="InterPro" id="IPR011009">
    <property type="entry name" value="Kinase-like_dom_sf"/>
</dbReference>
<dbReference type="Gene3D" id="1.10.510.10">
    <property type="entry name" value="Transferase(Phosphotransferase) domain 1"/>
    <property type="match status" value="1"/>
</dbReference>
<dbReference type="AlphaFoldDB" id="A0AAN6PSQ0"/>
<dbReference type="Proteomes" id="UP001303115">
    <property type="component" value="Unassembled WGS sequence"/>
</dbReference>
<gene>
    <name evidence="2" type="ORF">C8A01DRAFT_31105</name>
</gene>
<evidence type="ECO:0000259" key="1">
    <source>
        <dbReference type="PROSITE" id="PS50011"/>
    </source>
</evidence>
<name>A0AAN6PSQ0_9PEZI</name>
<dbReference type="EMBL" id="MU854317">
    <property type="protein sequence ID" value="KAK4044609.1"/>
    <property type="molecule type" value="Genomic_DNA"/>
</dbReference>
<dbReference type="InterPro" id="IPR000719">
    <property type="entry name" value="Prot_kinase_dom"/>
</dbReference>
<organism evidence="2 3">
    <name type="scientific">Parachaetomium inaequale</name>
    <dbReference type="NCBI Taxonomy" id="2588326"/>
    <lineage>
        <taxon>Eukaryota</taxon>
        <taxon>Fungi</taxon>
        <taxon>Dikarya</taxon>
        <taxon>Ascomycota</taxon>
        <taxon>Pezizomycotina</taxon>
        <taxon>Sordariomycetes</taxon>
        <taxon>Sordariomycetidae</taxon>
        <taxon>Sordariales</taxon>
        <taxon>Chaetomiaceae</taxon>
        <taxon>Parachaetomium</taxon>
    </lineage>
</organism>
<dbReference type="PROSITE" id="PS50011">
    <property type="entry name" value="PROTEIN_KINASE_DOM"/>
    <property type="match status" value="1"/>
</dbReference>
<reference evidence="3" key="1">
    <citation type="journal article" date="2023" name="Mol. Phylogenet. Evol.">
        <title>Genome-scale phylogeny and comparative genomics of the fungal order Sordariales.</title>
        <authorList>
            <person name="Hensen N."/>
            <person name="Bonometti L."/>
            <person name="Westerberg I."/>
            <person name="Brannstrom I.O."/>
            <person name="Guillou S."/>
            <person name="Cros-Aarteil S."/>
            <person name="Calhoun S."/>
            <person name="Haridas S."/>
            <person name="Kuo A."/>
            <person name="Mondo S."/>
            <person name="Pangilinan J."/>
            <person name="Riley R."/>
            <person name="LaButti K."/>
            <person name="Andreopoulos B."/>
            <person name="Lipzen A."/>
            <person name="Chen C."/>
            <person name="Yan M."/>
            <person name="Daum C."/>
            <person name="Ng V."/>
            <person name="Clum A."/>
            <person name="Steindorff A."/>
            <person name="Ohm R.A."/>
            <person name="Martin F."/>
            <person name="Silar P."/>
            <person name="Natvig D.O."/>
            <person name="Lalanne C."/>
            <person name="Gautier V."/>
            <person name="Ament-Velasquez S.L."/>
            <person name="Kruys A."/>
            <person name="Hutchinson M.I."/>
            <person name="Powell A.J."/>
            <person name="Barry K."/>
            <person name="Miller A.N."/>
            <person name="Grigoriev I.V."/>
            <person name="Debuchy R."/>
            <person name="Gladieux P."/>
            <person name="Hiltunen Thoren M."/>
            <person name="Johannesson H."/>
        </authorList>
    </citation>
    <scope>NUCLEOTIDE SEQUENCE [LARGE SCALE GENOMIC DNA]</scope>
    <source>
        <strain evidence="3">CBS 284.82</strain>
    </source>
</reference>
<keyword evidence="2" id="KW-0418">Kinase</keyword>
<evidence type="ECO:0000313" key="2">
    <source>
        <dbReference type="EMBL" id="KAK4044609.1"/>
    </source>
</evidence>